<reference evidence="2 3" key="1">
    <citation type="submission" date="2019-08" db="EMBL/GenBank/DDBJ databases">
        <title>Bacillus genomes from the desert of Cuatro Cienegas, Coahuila.</title>
        <authorList>
            <person name="Olmedo-Alvarez G."/>
        </authorList>
    </citation>
    <scope>NUCLEOTIDE SEQUENCE [LARGE SCALE GENOMIC DNA]</scope>
    <source>
        <strain evidence="2 3">CH87b_3T</strain>
    </source>
</reference>
<dbReference type="SUPFAM" id="SSF53474">
    <property type="entry name" value="alpha/beta-Hydrolases"/>
    <property type="match status" value="1"/>
</dbReference>
<dbReference type="Proteomes" id="UP000324269">
    <property type="component" value="Unassembled WGS sequence"/>
</dbReference>
<name>A0A5D4UBE6_9BACI</name>
<dbReference type="GO" id="GO:0016787">
    <property type="term" value="F:hydrolase activity"/>
    <property type="evidence" value="ECO:0007669"/>
    <property type="project" value="UniProtKB-KW"/>
</dbReference>
<dbReference type="InterPro" id="IPR010315">
    <property type="entry name" value="DUF915_hydro-like"/>
</dbReference>
<dbReference type="Pfam" id="PF06028">
    <property type="entry name" value="DUF915"/>
    <property type="match status" value="1"/>
</dbReference>
<organism evidence="2 3">
    <name type="scientific">Rossellomorea aquimaris</name>
    <dbReference type="NCBI Taxonomy" id="189382"/>
    <lineage>
        <taxon>Bacteria</taxon>
        <taxon>Bacillati</taxon>
        <taxon>Bacillota</taxon>
        <taxon>Bacilli</taxon>
        <taxon>Bacillales</taxon>
        <taxon>Bacillaceae</taxon>
        <taxon>Rossellomorea</taxon>
    </lineage>
</organism>
<proteinExistence type="predicted"/>
<dbReference type="Gene3D" id="3.40.50.1820">
    <property type="entry name" value="alpha/beta hydrolase"/>
    <property type="match status" value="1"/>
</dbReference>
<dbReference type="EMBL" id="VTEZ01000004">
    <property type="protein sequence ID" value="TYS84430.1"/>
    <property type="molecule type" value="Genomic_DNA"/>
</dbReference>
<protein>
    <submittedName>
        <fullName evidence="2">Alpha/beta hydrolase</fullName>
    </submittedName>
</protein>
<keyword evidence="1" id="KW-1133">Transmembrane helix</keyword>
<dbReference type="AlphaFoldDB" id="A0A5D4UBE6"/>
<keyword evidence="1" id="KW-0472">Membrane</keyword>
<evidence type="ECO:0000313" key="3">
    <source>
        <dbReference type="Proteomes" id="UP000324269"/>
    </source>
</evidence>
<keyword evidence="1" id="KW-0812">Transmembrane</keyword>
<gene>
    <name evidence="2" type="ORF">FZC85_13675</name>
</gene>
<evidence type="ECO:0000313" key="2">
    <source>
        <dbReference type="EMBL" id="TYS84430.1"/>
    </source>
</evidence>
<dbReference type="InterPro" id="IPR029058">
    <property type="entry name" value="AB_hydrolase_fold"/>
</dbReference>
<evidence type="ECO:0000256" key="1">
    <source>
        <dbReference type="SAM" id="Phobius"/>
    </source>
</evidence>
<comment type="caution">
    <text evidence="2">The sequence shown here is derived from an EMBL/GenBank/DDBJ whole genome shotgun (WGS) entry which is preliminary data.</text>
</comment>
<feature type="transmembrane region" description="Helical" evidence="1">
    <location>
        <begin position="10"/>
        <end position="27"/>
    </location>
</feature>
<dbReference type="OrthoDB" id="503948at2"/>
<keyword evidence="2" id="KW-0378">Hydrolase</keyword>
<sequence>MSLSINHKHSFLWSGIIISFFTLYIIFRTTNVQSSEKPLTVEEKYPTVFVHGYKGTYNSFRTMLERFENQHGWGQKKLEIYVAENGSVVYKGSLSTNPTTPPLIQVIFEDNRASLEKQAIWLENAMKLLHHQFDVSNINIVGHSMGGLASTKYILNTRDSLFVPRTHKFITIATPFLGVTKDSYDQINTGAAVIDLKPESRALKKLFLNRHLIPSDINVLSIAGSGDDVVNVQSAIGSQSLFEKNQYQSRIVYDPSISHSGLHETIKVDRLVGDHLWGK</sequence>
<accession>A0A5D4UBE6</accession>